<proteinExistence type="predicted"/>
<name>A0A6P1NYE1_9BACT</name>
<reference evidence="1 2" key="1">
    <citation type="submission" date="2020-01" db="EMBL/GenBank/DDBJ databases">
        <authorList>
            <person name="Kim M."/>
        </authorList>
    </citation>
    <scope>NUCLEOTIDE SEQUENCE [LARGE SCALE GENOMIC DNA]</scope>
    <source>
        <strain evidence="1 2">BT10</strain>
    </source>
</reference>
<dbReference type="EMBL" id="CP047897">
    <property type="protein sequence ID" value="QHL87404.1"/>
    <property type="molecule type" value="Genomic_DNA"/>
</dbReference>
<dbReference type="KEGG" id="nib:GU926_08135"/>
<gene>
    <name evidence="1" type="ORF">GU926_08135</name>
</gene>
<dbReference type="RefSeq" id="WP_160690770.1">
    <property type="nucleotide sequence ID" value="NZ_CP047897.1"/>
</dbReference>
<protein>
    <submittedName>
        <fullName evidence="1">Uncharacterized protein</fullName>
    </submittedName>
</protein>
<dbReference type="Proteomes" id="UP000464214">
    <property type="component" value="Chromosome"/>
</dbReference>
<evidence type="ECO:0000313" key="2">
    <source>
        <dbReference type="Proteomes" id="UP000464214"/>
    </source>
</evidence>
<organism evidence="1 2">
    <name type="scientific">Nibribacter ruber</name>
    <dbReference type="NCBI Taxonomy" id="2698458"/>
    <lineage>
        <taxon>Bacteria</taxon>
        <taxon>Pseudomonadati</taxon>
        <taxon>Bacteroidota</taxon>
        <taxon>Cytophagia</taxon>
        <taxon>Cytophagales</taxon>
        <taxon>Hymenobacteraceae</taxon>
        <taxon>Nibribacter</taxon>
    </lineage>
</organism>
<sequence length="287" mass="32947">MKAITEDDLIEHIIKYPSTGGYYIQNIKDWFKDIDIQQIGALVEDLHASGVLERNEETYAYFLSAKGKLDYFTRTFKPLNIYEDLLKYLYKHTSYNGIEINPFLISTFNLRKDDFEEAFAIKTSLDELQAKGWITYRTELLGHLFTESEKVPPFGYSGRISDTGSLYAYKVIARLTLEGHVYVDELMRNNRQDEAIANTKRVSEISIYVAIASVVLSSLSGIASGVSAWSAYRDETPKELQHFNKLYLKQKPAFDSLVQYQKHISEELRHLNTQNNKPEKVSAVGNK</sequence>
<accession>A0A6P1NYE1</accession>
<keyword evidence="2" id="KW-1185">Reference proteome</keyword>
<evidence type="ECO:0000313" key="1">
    <source>
        <dbReference type="EMBL" id="QHL87404.1"/>
    </source>
</evidence>
<dbReference type="AlphaFoldDB" id="A0A6P1NYE1"/>